<dbReference type="AlphaFoldDB" id="A0A9E4K434"/>
<dbReference type="Proteomes" id="UP000886687">
    <property type="component" value="Unassembled WGS sequence"/>
</dbReference>
<protein>
    <submittedName>
        <fullName evidence="1">Transporter</fullName>
    </submittedName>
</protein>
<dbReference type="InterPro" id="IPR025737">
    <property type="entry name" value="FApF"/>
</dbReference>
<gene>
    <name evidence="1" type="ORF">JAZ04_08365</name>
</gene>
<proteinExistence type="predicted"/>
<sequence>METKNSIIDRFVFYTLPSFVFVLFLSPAHAIDVIPGYAVAPPPDMNSFMASLVNIETGDRYIQGRKQGLDTKLNISNLLLRYTRSFSINGKPAGFYIQPSLGAVEPGGSLSGNDNSTGIGDTGFAFAYWPYANRETGDYFSLTGYLIAPTGKYDSNKLVNLGQNRYGAAFKITYHTKLTDSVEGMLSTDVQWFGNNDDYRLTHQCLEQKPLYSTQATLMYNINKQFMLAGSYFIHTGGETQLDGVDRDDRIKRDRYQLAVMGKFSFGKLILQFGSDLDTENGFIESQHAILRYQRLWQ</sequence>
<evidence type="ECO:0000313" key="1">
    <source>
        <dbReference type="EMBL" id="MCG7938857.1"/>
    </source>
</evidence>
<dbReference type="EMBL" id="JAEPDI010000004">
    <property type="protein sequence ID" value="MCG7938857.1"/>
    <property type="molecule type" value="Genomic_DNA"/>
</dbReference>
<organism evidence="1 2">
    <name type="scientific">Candidatus Thiodiazotropha lotti</name>
    <dbReference type="NCBI Taxonomy" id="2792787"/>
    <lineage>
        <taxon>Bacteria</taxon>
        <taxon>Pseudomonadati</taxon>
        <taxon>Pseudomonadota</taxon>
        <taxon>Gammaproteobacteria</taxon>
        <taxon>Chromatiales</taxon>
        <taxon>Sedimenticolaceae</taxon>
        <taxon>Candidatus Thiodiazotropha</taxon>
    </lineage>
</organism>
<evidence type="ECO:0000313" key="2">
    <source>
        <dbReference type="Proteomes" id="UP000886687"/>
    </source>
</evidence>
<comment type="caution">
    <text evidence="1">The sequence shown here is derived from an EMBL/GenBank/DDBJ whole genome shotgun (WGS) entry which is preliminary data.</text>
</comment>
<reference evidence="1" key="1">
    <citation type="journal article" date="2021" name="Proc. Natl. Acad. Sci. U.S.A.">
        <title>Global biogeography of chemosynthetic symbionts reveals both localized and globally distributed symbiont groups. .</title>
        <authorList>
            <person name="Osvatic J.T."/>
            <person name="Wilkins L.G.E."/>
            <person name="Leibrecht L."/>
            <person name="Leray M."/>
            <person name="Zauner S."/>
            <person name="Polzin J."/>
            <person name="Camacho Y."/>
            <person name="Gros O."/>
            <person name="van Gils J.A."/>
            <person name="Eisen J.A."/>
            <person name="Petersen J.M."/>
            <person name="Yuen B."/>
        </authorList>
    </citation>
    <scope>NUCLEOTIDE SEQUENCE</scope>
    <source>
        <strain evidence="1">MAGL173</strain>
    </source>
</reference>
<dbReference type="Pfam" id="PF13557">
    <property type="entry name" value="Phenol_MetA_deg"/>
    <property type="match status" value="1"/>
</dbReference>
<name>A0A9E4K434_9GAMM</name>
<accession>A0A9E4K434</accession>